<organism evidence="7 8">
    <name type="scientific">Lentzea tibetensis</name>
    <dbReference type="NCBI Taxonomy" id="2591470"/>
    <lineage>
        <taxon>Bacteria</taxon>
        <taxon>Bacillati</taxon>
        <taxon>Actinomycetota</taxon>
        <taxon>Actinomycetes</taxon>
        <taxon>Pseudonocardiales</taxon>
        <taxon>Pseudonocardiaceae</taxon>
        <taxon>Lentzea</taxon>
    </lineage>
</organism>
<reference evidence="7 8" key="1">
    <citation type="submission" date="2019-07" db="EMBL/GenBank/DDBJ databases">
        <title>Lentzea xizangensis sp. nov., isolated from Qinghai-Tibetan Plateau Soils.</title>
        <authorList>
            <person name="Huang J."/>
        </authorList>
    </citation>
    <scope>NUCLEOTIDE SEQUENCE [LARGE SCALE GENOMIC DNA]</scope>
    <source>
        <strain evidence="7 8">FXJ1.1311</strain>
    </source>
</reference>
<dbReference type="GO" id="GO:0020037">
    <property type="term" value="F:heme binding"/>
    <property type="evidence" value="ECO:0007669"/>
    <property type="project" value="InterPro"/>
</dbReference>
<dbReference type="InterPro" id="IPR036396">
    <property type="entry name" value="Cyt_P450_sf"/>
</dbReference>
<dbReference type="FunFam" id="1.10.630.10:FF:000018">
    <property type="entry name" value="Cytochrome P450 monooxygenase"/>
    <property type="match status" value="1"/>
</dbReference>
<dbReference type="OrthoDB" id="3213397at2"/>
<name>A0A563ER55_9PSEU</name>
<keyword evidence="3" id="KW-0479">Metal-binding</keyword>
<dbReference type="Gene3D" id="1.10.630.10">
    <property type="entry name" value="Cytochrome P450"/>
    <property type="match status" value="1"/>
</dbReference>
<evidence type="ECO:0000256" key="2">
    <source>
        <dbReference type="ARBA" id="ARBA00022617"/>
    </source>
</evidence>
<dbReference type="AlphaFoldDB" id="A0A563ER55"/>
<evidence type="ECO:0000313" key="8">
    <source>
        <dbReference type="Proteomes" id="UP000316639"/>
    </source>
</evidence>
<sequence length="387" mass="42607">MWTAEAGIADPYPVYDELRERQPVYFNANLGAYFLTRYADVEQVLTGPEFRTPDGAWADENKPGWRDHPSTRFMHTSLLYQNPPDHSRLRRLLSRGFTTRRIEAQRPTVEENVDRVLGRLADLGAGGAVVDLQDTVSFPLPVSVIGDLVGVPRPDQPQFRWLIDDMSKLFDPVIDGDTLKRADDATVQVRAYFQDLLTFRRGTPADDLVSVLAASDAEDDEAIDLLALVFGAGFETTTGLVGNATRALVTFPDQARLLPELATAVFDEALRWDSAAQMVLRVTGRATRIGDVDVPEGVAVTGFLGAANRDPARFPDPASFDLRRQDARPLSLGGGTHFCLGAALARLQADVLFAQLFTRFPNLTLAGEPVRRKVLAMRGFDSLPVVI</sequence>
<comment type="similarity">
    <text evidence="1">Belongs to the cytochrome P450 family.</text>
</comment>
<keyword evidence="5" id="KW-0408">Iron</keyword>
<dbReference type="RefSeq" id="WP_146354112.1">
    <property type="nucleotide sequence ID" value="NZ_VOBR01000014.1"/>
</dbReference>
<keyword evidence="4" id="KW-0560">Oxidoreductase</keyword>
<dbReference type="InterPro" id="IPR002397">
    <property type="entry name" value="Cyt_P450_B"/>
</dbReference>
<keyword evidence="6" id="KW-0503">Monooxygenase</keyword>
<dbReference type="CDD" id="cd20625">
    <property type="entry name" value="CYP164-like"/>
    <property type="match status" value="1"/>
</dbReference>
<keyword evidence="2" id="KW-0349">Heme</keyword>
<gene>
    <name evidence="7" type="ORF">FKR81_22555</name>
</gene>
<dbReference type="GO" id="GO:0004497">
    <property type="term" value="F:monooxygenase activity"/>
    <property type="evidence" value="ECO:0007669"/>
    <property type="project" value="UniProtKB-KW"/>
</dbReference>
<evidence type="ECO:0000256" key="6">
    <source>
        <dbReference type="ARBA" id="ARBA00023033"/>
    </source>
</evidence>
<dbReference type="Proteomes" id="UP000316639">
    <property type="component" value="Unassembled WGS sequence"/>
</dbReference>
<keyword evidence="8" id="KW-1185">Reference proteome</keyword>
<dbReference type="GO" id="GO:0005506">
    <property type="term" value="F:iron ion binding"/>
    <property type="evidence" value="ECO:0007669"/>
    <property type="project" value="InterPro"/>
</dbReference>
<accession>A0A563ER55</accession>
<dbReference type="EMBL" id="VOBR01000014">
    <property type="protein sequence ID" value="TWP50012.1"/>
    <property type="molecule type" value="Genomic_DNA"/>
</dbReference>
<dbReference type="SUPFAM" id="SSF48264">
    <property type="entry name" value="Cytochrome P450"/>
    <property type="match status" value="1"/>
</dbReference>
<comment type="caution">
    <text evidence="7">The sequence shown here is derived from an EMBL/GenBank/DDBJ whole genome shotgun (WGS) entry which is preliminary data.</text>
</comment>
<proteinExistence type="inferred from homology"/>
<evidence type="ECO:0000256" key="5">
    <source>
        <dbReference type="ARBA" id="ARBA00023004"/>
    </source>
</evidence>
<dbReference type="Pfam" id="PF00067">
    <property type="entry name" value="p450"/>
    <property type="match status" value="1"/>
</dbReference>
<dbReference type="PANTHER" id="PTHR46696">
    <property type="entry name" value="P450, PUTATIVE (EUROFUNG)-RELATED"/>
    <property type="match status" value="1"/>
</dbReference>
<dbReference type="InterPro" id="IPR001128">
    <property type="entry name" value="Cyt_P450"/>
</dbReference>
<evidence type="ECO:0000256" key="1">
    <source>
        <dbReference type="ARBA" id="ARBA00010617"/>
    </source>
</evidence>
<dbReference type="PANTHER" id="PTHR46696:SF1">
    <property type="entry name" value="CYTOCHROME P450 YJIB-RELATED"/>
    <property type="match status" value="1"/>
</dbReference>
<evidence type="ECO:0000313" key="7">
    <source>
        <dbReference type="EMBL" id="TWP50012.1"/>
    </source>
</evidence>
<dbReference type="GO" id="GO:0016705">
    <property type="term" value="F:oxidoreductase activity, acting on paired donors, with incorporation or reduction of molecular oxygen"/>
    <property type="evidence" value="ECO:0007669"/>
    <property type="project" value="InterPro"/>
</dbReference>
<protein>
    <submittedName>
        <fullName evidence="7">Cytochrome P450</fullName>
    </submittedName>
</protein>
<dbReference type="PRINTS" id="PR00359">
    <property type="entry name" value="BP450"/>
</dbReference>
<evidence type="ECO:0000256" key="3">
    <source>
        <dbReference type="ARBA" id="ARBA00022723"/>
    </source>
</evidence>
<evidence type="ECO:0000256" key="4">
    <source>
        <dbReference type="ARBA" id="ARBA00023002"/>
    </source>
</evidence>